<keyword evidence="2" id="KW-0949">S-adenosyl-L-methionine</keyword>
<dbReference type="OrthoDB" id="9808022at2"/>
<keyword evidence="2" id="KW-0408">Iron</keyword>
<keyword evidence="2" id="KW-0411">Iron-sulfur</keyword>
<dbReference type="AlphaFoldDB" id="A0A238ZBN0"/>
<gene>
    <name evidence="4" type="ORF">SAMN04488111_3214</name>
</gene>
<sequence length="379" mass="43456">MAGIYIHIPFCKQACYYCDFHFSTSLKRKEELLNSIKKELLLRKNFVENETIETIYFGGGTPSLLTIVELESIFEVIYSNFSVIEKPEITLEANPDDLSESKIKELAASPINRLSIGIQSFFEDDLKFMNRAHTAEESKNCLSVAMRYFHNITIDLIYGVPNMTNEKWLKNLQIAFEFGVPHISSYALTVEEKTALHSLIKKGKVPPVDENLALTHFNTLVEETQKRGFIQYEISNFGKPNYFSKHNTSYWLGEKYLGIGPSAHSFNGLERSWNVSNNAKYIKSLNENTLPIETEILSIKNRFNEYIMTGLRTIWGVDLKRIEQQFGIDYLLHLEKNAQPFVEKELLKFQLNDNGNTVLTTTKKGKFLADGIASDLFII</sequence>
<keyword evidence="2" id="KW-0479">Metal-binding</keyword>
<dbReference type="InterPro" id="IPR034505">
    <property type="entry name" value="Coproporphyrinogen-III_oxidase"/>
</dbReference>
<keyword evidence="5" id="KW-1185">Reference proteome</keyword>
<keyword evidence="2" id="KW-0963">Cytoplasm</keyword>
<keyword evidence="2" id="KW-0143">Chaperone</keyword>
<evidence type="ECO:0000256" key="2">
    <source>
        <dbReference type="RuleBase" id="RU364116"/>
    </source>
</evidence>
<dbReference type="PROSITE" id="PS51918">
    <property type="entry name" value="RADICAL_SAM"/>
    <property type="match status" value="1"/>
</dbReference>
<dbReference type="InterPro" id="IPR004559">
    <property type="entry name" value="HemW-like"/>
</dbReference>
<dbReference type="EMBL" id="FZNX01000006">
    <property type="protein sequence ID" value="SNR80757.1"/>
    <property type="molecule type" value="Genomic_DNA"/>
</dbReference>
<dbReference type="GO" id="GO:0004109">
    <property type="term" value="F:coproporphyrinogen oxidase activity"/>
    <property type="evidence" value="ECO:0007669"/>
    <property type="project" value="InterPro"/>
</dbReference>
<dbReference type="Gene3D" id="3.80.30.20">
    <property type="entry name" value="tm_1862 like domain"/>
    <property type="match status" value="1"/>
</dbReference>
<dbReference type="PANTHER" id="PTHR13932:SF5">
    <property type="entry name" value="RADICAL S-ADENOSYL METHIONINE DOMAIN-CONTAINING PROTEIN 1, MITOCHONDRIAL"/>
    <property type="match status" value="1"/>
</dbReference>
<dbReference type="Pfam" id="PF06969">
    <property type="entry name" value="HemN_C"/>
    <property type="match status" value="1"/>
</dbReference>
<dbReference type="NCBIfam" id="TIGR00539">
    <property type="entry name" value="hemN_rel"/>
    <property type="match status" value="1"/>
</dbReference>
<dbReference type="GO" id="GO:0046872">
    <property type="term" value="F:metal ion binding"/>
    <property type="evidence" value="ECO:0007669"/>
    <property type="project" value="UniProtKB-UniRule"/>
</dbReference>
<dbReference type="RefSeq" id="WP_089379466.1">
    <property type="nucleotide sequence ID" value="NZ_FZNX01000006.1"/>
</dbReference>
<dbReference type="SUPFAM" id="SSF102114">
    <property type="entry name" value="Radical SAM enzymes"/>
    <property type="match status" value="1"/>
</dbReference>
<dbReference type="PANTHER" id="PTHR13932">
    <property type="entry name" value="COPROPORPHYRINIGEN III OXIDASE"/>
    <property type="match status" value="1"/>
</dbReference>
<dbReference type="SFLD" id="SFLDF00562">
    <property type="entry name" value="HemN-like__clustered_with_heat"/>
    <property type="match status" value="1"/>
</dbReference>
<feature type="domain" description="Radical SAM core" evidence="3">
    <location>
        <begin position="1"/>
        <end position="231"/>
    </location>
</feature>
<dbReference type="SFLD" id="SFLDS00029">
    <property type="entry name" value="Radical_SAM"/>
    <property type="match status" value="1"/>
</dbReference>
<keyword evidence="2" id="KW-0349">Heme</keyword>
<protein>
    <recommendedName>
        <fullName evidence="2">Heme chaperone HemW</fullName>
    </recommendedName>
</protein>
<keyword evidence="2" id="KW-0004">4Fe-4S</keyword>
<comment type="function">
    <text evidence="2">Probably acts as a heme chaperone, transferring heme to an unknown acceptor. Binds one molecule of heme per monomer, possibly covalently. Binds 1 [4Fe-4S] cluster. The cluster is coordinated with 3 cysteines and an exchangeable S-adenosyl-L-methionine.</text>
</comment>
<dbReference type="SFLD" id="SFLDG01065">
    <property type="entry name" value="anaerobic_coproporphyrinogen-I"/>
    <property type="match status" value="1"/>
</dbReference>
<evidence type="ECO:0000259" key="3">
    <source>
        <dbReference type="PROSITE" id="PS51918"/>
    </source>
</evidence>
<dbReference type="SFLD" id="SFLDF00288">
    <property type="entry name" value="HemN-like__clustered_with_nucl"/>
    <property type="match status" value="1"/>
</dbReference>
<comment type="similarity">
    <text evidence="1">Belongs to the anaerobic coproporphyrinogen-III oxidase family. HemW subfamily.</text>
</comment>
<dbReference type="Proteomes" id="UP000198412">
    <property type="component" value="Unassembled WGS sequence"/>
</dbReference>
<proteinExistence type="inferred from homology"/>
<dbReference type="Pfam" id="PF04055">
    <property type="entry name" value="Radical_SAM"/>
    <property type="match status" value="1"/>
</dbReference>
<dbReference type="CDD" id="cd01335">
    <property type="entry name" value="Radical_SAM"/>
    <property type="match status" value="1"/>
</dbReference>
<dbReference type="InterPro" id="IPR058240">
    <property type="entry name" value="rSAM_sf"/>
</dbReference>
<dbReference type="InterPro" id="IPR007197">
    <property type="entry name" value="rSAM"/>
</dbReference>
<accession>A0A238ZBN0</accession>
<dbReference type="GO" id="GO:0006779">
    <property type="term" value="P:porphyrin-containing compound biosynthetic process"/>
    <property type="evidence" value="ECO:0007669"/>
    <property type="project" value="InterPro"/>
</dbReference>
<evidence type="ECO:0000256" key="1">
    <source>
        <dbReference type="ARBA" id="ARBA00006100"/>
    </source>
</evidence>
<dbReference type="InterPro" id="IPR006638">
    <property type="entry name" value="Elp3/MiaA/NifB-like_rSAM"/>
</dbReference>
<name>A0A238ZBN0_9FLAO</name>
<evidence type="ECO:0000313" key="5">
    <source>
        <dbReference type="Proteomes" id="UP000198412"/>
    </source>
</evidence>
<dbReference type="SMART" id="SM00729">
    <property type="entry name" value="Elp3"/>
    <property type="match status" value="1"/>
</dbReference>
<dbReference type="InterPro" id="IPR023404">
    <property type="entry name" value="rSAM_horseshoe"/>
</dbReference>
<reference evidence="5" key="1">
    <citation type="submission" date="2017-06" db="EMBL/GenBank/DDBJ databases">
        <authorList>
            <person name="Varghese N."/>
            <person name="Submissions S."/>
        </authorList>
    </citation>
    <scope>NUCLEOTIDE SEQUENCE [LARGE SCALE GENOMIC DNA]</scope>
    <source>
        <strain evidence="5">DSM 27993</strain>
    </source>
</reference>
<dbReference type="GO" id="GO:0051539">
    <property type="term" value="F:4 iron, 4 sulfur cluster binding"/>
    <property type="evidence" value="ECO:0007669"/>
    <property type="project" value="UniProtKB-UniRule"/>
</dbReference>
<evidence type="ECO:0000313" key="4">
    <source>
        <dbReference type="EMBL" id="SNR80757.1"/>
    </source>
</evidence>
<dbReference type="GO" id="GO:0005737">
    <property type="term" value="C:cytoplasm"/>
    <property type="evidence" value="ECO:0007669"/>
    <property type="project" value="UniProtKB-SubCell"/>
</dbReference>
<organism evidence="4 5">
    <name type="scientific">Lutibacter flavus</name>
    <dbReference type="NCBI Taxonomy" id="691689"/>
    <lineage>
        <taxon>Bacteria</taxon>
        <taxon>Pseudomonadati</taxon>
        <taxon>Bacteroidota</taxon>
        <taxon>Flavobacteriia</taxon>
        <taxon>Flavobacteriales</taxon>
        <taxon>Flavobacteriaceae</taxon>
        <taxon>Lutibacter</taxon>
    </lineage>
</organism>
<comment type="subcellular location">
    <subcellularLocation>
        <location evidence="2">Cytoplasm</location>
    </subcellularLocation>
</comment>
<dbReference type="InterPro" id="IPR010723">
    <property type="entry name" value="HemN_C"/>
</dbReference>